<name>A0AAE0YHW0_9GAST</name>
<gene>
    <name evidence="1" type="ORF">RRG08_062296</name>
</gene>
<keyword evidence="2" id="KW-1185">Reference proteome</keyword>
<protein>
    <submittedName>
        <fullName evidence="1">Uncharacterized protein</fullName>
    </submittedName>
</protein>
<dbReference type="Proteomes" id="UP001283361">
    <property type="component" value="Unassembled WGS sequence"/>
</dbReference>
<evidence type="ECO:0000313" key="1">
    <source>
        <dbReference type="EMBL" id="KAK3744646.1"/>
    </source>
</evidence>
<sequence length="131" mass="14584">MCGFWWLSGYAPVPNPACAKSVIVRSSLILTQRPSFTVTRQHARAKYGVSRVHWFLESWFTPGTGTPKHPAHHDVPIITARRDGRLRLITACQGSTPVHLCLVAASNTSQNLSHVSRRVLEPQGKLRIMFG</sequence>
<organism evidence="1 2">
    <name type="scientific">Elysia crispata</name>
    <name type="common">lettuce slug</name>
    <dbReference type="NCBI Taxonomy" id="231223"/>
    <lineage>
        <taxon>Eukaryota</taxon>
        <taxon>Metazoa</taxon>
        <taxon>Spiralia</taxon>
        <taxon>Lophotrochozoa</taxon>
        <taxon>Mollusca</taxon>
        <taxon>Gastropoda</taxon>
        <taxon>Heterobranchia</taxon>
        <taxon>Euthyneura</taxon>
        <taxon>Panpulmonata</taxon>
        <taxon>Sacoglossa</taxon>
        <taxon>Placobranchoidea</taxon>
        <taxon>Plakobranchidae</taxon>
        <taxon>Elysia</taxon>
    </lineage>
</organism>
<dbReference type="EMBL" id="JAWDGP010006253">
    <property type="protein sequence ID" value="KAK3744646.1"/>
    <property type="molecule type" value="Genomic_DNA"/>
</dbReference>
<dbReference type="AlphaFoldDB" id="A0AAE0YHW0"/>
<reference evidence="1" key="1">
    <citation type="journal article" date="2023" name="G3 (Bethesda)">
        <title>A reference genome for the long-term kleptoplast-retaining sea slug Elysia crispata morphotype clarki.</title>
        <authorList>
            <person name="Eastman K.E."/>
            <person name="Pendleton A.L."/>
            <person name="Shaikh M.A."/>
            <person name="Suttiyut T."/>
            <person name="Ogas R."/>
            <person name="Tomko P."/>
            <person name="Gavelis G."/>
            <person name="Widhalm J.R."/>
            <person name="Wisecaver J.H."/>
        </authorList>
    </citation>
    <scope>NUCLEOTIDE SEQUENCE</scope>
    <source>
        <strain evidence="1">ECLA1</strain>
    </source>
</reference>
<evidence type="ECO:0000313" key="2">
    <source>
        <dbReference type="Proteomes" id="UP001283361"/>
    </source>
</evidence>
<accession>A0AAE0YHW0</accession>
<proteinExistence type="predicted"/>
<comment type="caution">
    <text evidence="1">The sequence shown here is derived from an EMBL/GenBank/DDBJ whole genome shotgun (WGS) entry which is preliminary data.</text>
</comment>